<dbReference type="Proteomes" id="UP000315364">
    <property type="component" value="Chromosome"/>
</dbReference>
<organism evidence="1 2">
    <name type="scientific">Devosia ginsengisoli</name>
    <dbReference type="NCBI Taxonomy" id="400770"/>
    <lineage>
        <taxon>Bacteria</taxon>
        <taxon>Pseudomonadati</taxon>
        <taxon>Pseudomonadota</taxon>
        <taxon>Alphaproteobacteria</taxon>
        <taxon>Hyphomicrobiales</taxon>
        <taxon>Devosiaceae</taxon>
        <taxon>Devosia</taxon>
    </lineage>
</organism>
<accession>A0A5B8LNI6</accession>
<dbReference type="KEGG" id="dea:FPZ08_00015"/>
<dbReference type="EMBL" id="CP042304">
    <property type="protein sequence ID" value="QDZ09285.1"/>
    <property type="molecule type" value="Genomic_DNA"/>
</dbReference>
<evidence type="ECO:0000313" key="1">
    <source>
        <dbReference type="EMBL" id="QDZ09285.1"/>
    </source>
</evidence>
<dbReference type="RefSeq" id="WP_146288097.1">
    <property type="nucleotide sequence ID" value="NZ_CP042304.1"/>
</dbReference>
<gene>
    <name evidence="1" type="ORF">FPZ08_00015</name>
</gene>
<dbReference type="AlphaFoldDB" id="A0A5B8LNI6"/>
<reference evidence="1 2" key="1">
    <citation type="submission" date="2019-07" db="EMBL/GenBank/DDBJ databases">
        <title>Full genome sequence of Devosia sp. Gsoil 520.</title>
        <authorList>
            <person name="Im W.-T."/>
        </authorList>
    </citation>
    <scope>NUCLEOTIDE SEQUENCE [LARGE SCALE GENOMIC DNA]</scope>
    <source>
        <strain evidence="1 2">Gsoil 520</strain>
    </source>
</reference>
<proteinExistence type="predicted"/>
<protein>
    <submittedName>
        <fullName evidence="1">Uncharacterized protein</fullName>
    </submittedName>
</protein>
<name>A0A5B8LNI6_9HYPH</name>
<evidence type="ECO:0000313" key="2">
    <source>
        <dbReference type="Proteomes" id="UP000315364"/>
    </source>
</evidence>
<sequence length="158" mass="17485">MNALLAAQAVMQHRRSWLPVANGLRLRLRRLVLLRWRPGRWDQPAHAATNAQPGVDPKARLKRLLGRNPAGYRPRASPCWSRPTMDEAQRDFITYIAYGREVDRLRTVGRNSGHGGAGHLSQASGPDISALEAELRQEDGVEQVARASARGAACLGHR</sequence>
<keyword evidence="2" id="KW-1185">Reference proteome</keyword>